<sequence>MLFRVLAVGDVVGNPGLDYVTKNLRRIRKELGADFVVVNGENANVVGVTPKQCDAILAAGADAVTLGNHTWTRWELQPYLNDSARVLRPANYAPQCPGRGYASFQTPFGQLLIINLLGKFTLDPNTDNPFLAADSILEGNETRMVLVDFHAEATSEKLAMGYFLDGRVSAVWGTHTHVQTSDARILPRGTGYITDLGMTGPFESVIGIKPEQSIGKFLGDVPRRYDCAAGEAKLEGALFELDTESGACLKVEAVRYR</sequence>
<keyword evidence="2" id="KW-0479">Metal-binding</keyword>
<dbReference type="GO" id="GO:0004113">
    <property type="term" value="F:2',3'-cyclic-nucleotide 3'-phosphodiesterase activity"/>
    <property type="evidence" value="ECO:0007669"/>
    <property type="project" value="TreeGrafter"/>
</dbReference>
<dbReference type="InterPro" id="IPR029052">
    <property type="entry name" value="Metallo-depent_PP-like"/>
</dbReference>
<dbReference type="PIRSF" id="PIRSF004789">
    <property type="entry name" value="DR1281"/>
    <property type="match status" value="1"/>
</dbReference>
<evidence type="ECO:0000256" key="1">
    <source>
        <dbReference type="PIRSR" id="PIRSR004789-50"/>
    </source>
</evidence>
<evidence type="ECO:0000313" key="3">
    <source>
        <dbReference type="EMBL" id="HIS98388.1"/>
    </source>
</evidence>
<evidence type="ECO:0000256" key="2">
    <source>
        <dbReference type="PIRSR" id="PIRSR004789-51"/>
    </source>
</evidence>
<feature type="binding site" evidence="2">
    <location>
        <position position="41"/>
    </location>
    <ligand>
        <name>Fe cation</name>
        <dbReference type="ChEBI" id="CHEBI:24875"/>
        <label>2</label>
    </ligand>
</feature>
<feature type="binding site" evidence="2">
    <location>
        <position position="177"/>
    </location>
    <ligand>
        <name>Fe cation</name>
        <dbReference type="ChEBI" id="CHEBI:24875"/>
        <label>1</label>
    </ligand>
</feature>
<comment type="caution">
    <text evidence="3">The sequence shown here is derived from an EMBL/GenBank/DDBJ whole genome shotgun (WGS) entry which is preliminary data.</text>
</comment>
<feature type="active site" description="Proton donor" evidence="1">
    <location>
        <position position="69"/>
    </location>
</feature>
<dbReference type="EMBL" id="DVJS01000261">
    <property type="protein sequence ID" value="HIS98388.1"/>
    <property type="molecule type" value="Genomic_DNA"/>
</dbReference>
<dbReference type="SUPFAM" id="SSF56300">
    <property type="entry name" value="Metallo-dependent phosphatases"/>
    <property type="match status" value="1"/>
</dbReference>
<feature type="binding site" evidence="2">
    <location>
        <position position="150"/>
    </location>
    <ligand>
        <name>Fe cation</name>
        <dbReference type="ChEBI" id="CHEBI:24875"/>
        <label>2</label>
    </ligand>
</feature>
<dbReference type="GO" id="GO:0046872">
    <property type="term" value="F:metal ion binding"/>
    <property type="evidence" value="ECO:0007669"/>
    <property type="project" value="UniProtKB-KW"/>
</dbReference>
<dbReference type="InterPro" id="IPR005235">
    <property type="entry name" value="YmdB-like"/>
</dbReference>
<feature type="binding site" evidence="2">
    <location>
        <position position="42"/>
    </location>
    <ligand>
        <name>Fe cation</name>
        <dbReference type="ChEBI" id="CHEBI:24875"/>
        <label>1</label>
    </ligand>
</feature>
<dbReference type="Pfam" id="PF13277">
    <property type="entry name" value="YmdB"/>
    <property type="match status" value="1"/>
</dbReference>
<gene>
    <name evidence="3" type="ORF">IAD42_10465</name>
</gene>
<feature type="binding site" evidence="2">
    <location>
        <position position="10"/>
    </location>
    <ligand>
        <name>Fe cation</name>
        <dbReference type="ChEBI" id="CHEBI:24875"/>
        <label>1</label>
    </ligand>
</feature>
<accession>A0A9D1G6S1</accession>
<reference evidence="3" key="1">
    <citation type="submission" date="2020-10" db="EMBL/GenBank/DDBJ databases">
        <authorList>
            <person name="Gilroy R."/>
        </authorList>
    </citation>
    <scope>NUCLEOTIDE SEQUENCE</scope>
    <source>
        <strain evidence="3">ChiHecec3B27-6122</strain>
    </source>
</reference>
<protein>
    <submittedName>
        <fullName evidence="3">TIGR00282 family metallophosphoesterase</fullName>
    </submittedName>
</protein>
<dbReference type="Proteomes" id="UP000886876">
    <property type="component" value="Unassembled WGS sequence"/>
</dbReference>
<reference evidence="3" key="2">
    <citation type="journal article" date="2021" name="PeerJ">
        <title>Extensive microbial diversity within the chicken gut microbiome revealed by metagenomics and culture.</title>
        <authorList>
            <person name="Gilroy R."/>
            <person name="Ravi A."/>
            <person name="Getino M."/>
            <person name="Pursley I."/>
            <person name="Horton D.L."/>
            <person name="Alikhan N.F."/>
            <person name="Baker D."/>
            <person name="Gharbi K."/>
            <person name="Hall N."/>
            <person name="Watson M."/>
            <person name="Adriaenssens E.M."/>
            <person name="Foster-Nyarko E."/>
            <person name="Jarju S."/>
            <person name="Secka A."/>
            <person name="Antonio M."/>
            <person name="Oren A."/>
            <person name="Chaudhuri R.R."/>
            <person name="La Ragione R."/>
            <person name="Hildebrand F."/>
            <person name="Pallen M.J."/>
        </authorList>
    </citation>
    <scope>NUCLEOTIDE SEQUENCE</scope>
    <source>
        <strain evidence="3">ChiHecec3B27-6122</strain>
    </source>
</reference>
<name>A0A9D1G6S1_9FIRM</name>
<dbReference type="PANTHER" id="PTHR36303">
    <property type="entry name" value="2',3'-CYCLIC-NUCLEOTIDE 2'-PHOSPHODIESTERASE"/>
    <property type="match status" value="1"/>
</dbReference>
<feature type="binding site" evidence="2">
    <location>
        <position position="68"/>
    </location>
    <ligand>
        <name>Fe cation</name>
        <dbReference type="ChEBI" id="CHEBI:24875"/>
        <label>2</label>
    </ligand>
</feature>
<dbReference type="PANTHER" id="PTHR36303:SF1">
    <property type="entry name" value="2',3'-CYCLIC-NUCLEOTIDE 2'-PHOSPHODIESTERASE"/>
    <property type="match status" value="1"/>
</dbReference>
<dbReference type="Gene3D" id="3.60.21.10">
    <property type="match status" value="1"/>
</dbReference>
<dbReference type="AlphaFoldDB" id="A0A9D1G6S1"/>
<feature type="binding site" evidence="2">
    <location>
        <position position="175"/>
    </location>
    <ligand>
        <name>Fe cation</name>
        <dbReference type="ChEBI" id="CHEBI:24875"/>
        <label>2</label>
    </ligand>
</feature>
<organism evidence="3 4">
    <name type="scientific">Candidatus Scatomorpha pullistercoris</name>
    <dbReference type="NCBI Taxonomy" id="2840929"/>
    <lineage>
        <taxon>Bacteria</taxon>
        <taxon>Bacillati</taxon>
        <taxon>Bacillota</taxon>
        <taxon>Clostridia</taxon>
        <taxon>Eubacteriales</taxon>
        <taxon>Candidatus Scatomorpha</taxon>
    </lineage>
</organism>
<dbReference type="NCBIfam" id="TIGR00282">
    <property type="entry name" value="TIGR00282 family metallophosphoesterase"/>
    <property type="match status" value="1"/>
</dbReference>
<evidence type="ECO:0000313" key="4">
    <source>
        <dbReference type="Proteomes" id="UP000886876"/>
    </source>
</evidence>
<proteinExistence type="predicted"/>
<feature type="binding site" evidence="2">
    <location>
        <position position="41"/>
    </location>
    <ligand>
        <name>Fe cation</name>
        <dbReference type="ChEBI" id="CHEBI:24875"/>
        <label>1</label>
    </ligand>
</feature>